<evidence type="ECO:0000313" key="1">
    <source>
        <dbReference type="EMBL" id="GAI68529.1"/>
    </source>
</evidence>
<reference evidence="1" key="1">
    <citation type="journal article" date="2014" name="Front. Microbiol.">
        <title>High frequency of phylogenetically diverse reductive dehalogenase-homologous genes in deep subseafloor sedimentary metagenomes.</title>
        <authorList>
            <person name="Kawai M."/>
            <person name="Futagami T."/>
            <person name="Toyoda A."/>
            <person name="Takaki Y."/>
            <person name="Nishi S."/>
            <person name="Hori S."/>
            <person name="Arai W."/>
            <person name="Tsubouchi T."/>
            <person name="Morono Y."/>
            <person name="Uchiyama I."/>
            <person name="Ito T."/>
            <person name="Fujiyama A."/>
            <person name="Inagaki F."/>
            <person name="Takami H."/>
        </authorList>
    </citation>
    <scope>NUCLEOTIDE SEQUENCE</scope>
    <source>
        <strain evidence="1">Expedition CK06-06</strain>
    </source>
</reference>
<feature type="non-terminal residue" evidence="1">
    <location>
        <position position="1"/>
    </location>
</feature>
<protein>
    <submittedName>
        <fullName evidence="1">Uncharacterized protein</fullName>
    </submittedName>
</protein>
<name>X1SL98_9ZZZZ</name>
<dbReference type="AlphaFoldDB" id="X1SL98"/>
<organism evidence="1">
    <name type="scientific">marine sediment metagenome</name>
    <dbReference type="NCBI Taxonomy" id="412755"/>
    <lineage>
        <taxon>unclassified sequences</taxon>
        <taxon>metagenomes</taxon>
        <taxon>ecological metagenomes</taxon>
    </lineage>
</organism>
<proteinExistence type="predicted"/>
<dbReference type="EMBL" id="BARW01004966">
    <property type="protein sequence ID" value="GAI68529.1"/>
    <property type="molecule type" value="Genomic_DNA"/>
</dbReference>
<sequence length="63" mass="7349">NGESTLIIEGENTMCTKQERILRILENNKGLMCPFKPILCAEGYCRECQIYLDWLKLEKKPKT</sequence>
<gene>
    <name evidence="1" type="ORF">S12H4_11186</name>
</gene>
<comment type="caution">
    <text evidence="1">The sequence shown here is derived from an EMBL/GenBank/DDBJ whole genome shotgun (WGS) entry which is preliminary data.</text>
</comment>
<accession>X1SL98</accession>